<dbReference type="RefSeq" id="WP_114176839.1">
    <property type="nucleotide sequence ID" value="NZ_CP024902.1"/>
</dbReference>
<keyword evidence="3" id="KW-0560">Oxidoreductase</keyword>
<dbReference type="GO" id="GO:0051213">
    <property type="term" value="F:dioxygenase activity"/>
    <property type="evidence" value="ECO:0007669"/>
    <property type="project" value="UniProtKB-KW"/>
</dbReference>
<organism evidence="4 5">
    <name type="scientific">Burkholderia pyrrocinia</name>
    <name type="common">Pseudomonas pyrrocinia</name>
    <dbReference type="NCBI Taxonomy" id="60550"/>
    <lineage>
        <taxon>Bacteria</taxon>
        <taxon>Pseudomonadati</taxon>
        <taxon>Pseudomonadota</taxon>
        <taxon>Betaproteobacteria</taxon>
        <taxon>Burkholderiales</taxon>
        <taxon>Burkholderiaceae</taxon>
        <taxon>Burkholderia</taxon>
        <taxon>Burkholderia cepacia complex</taxon>
    </lineage>
</organism>
<dbReference type="Proteomes" id="UP000253104">
    <property type="component" value="Chromosome mHSR5_A"/>
</dbReference>
<evidence type="ECO:0000313" key="4">
    <source>
        <dbReference type="EMBL" id="AXF20417.1"/>
    </source>
</evidence>
<dbReference type="OrthoDB" id="9778912at2"/>
<name>A0A2Z5MVD6_BURPY</name>
<dbReference type="InterPro" id="IPR013785">
    <property type="entry name" value="Aldolase_TIM"/>
</dbReference>
<evidence type="ECO:0000313" key="5">
    <source>
        <dbReference type="Proteomes" id="UP000253104"/>
    </source>
</evidence>
<proteinExistence type="predicted"/>
<evidence type="ECO:0000256" key="2">
    <source>
        <dbReference type="ARBA" id="ARBA00022643"/>
    </source>
</evidence>
<keyword evidence="4" id="KW-0223">Dioxygenase</keyword>
<evidence type="ECO:0000256" key="1">
    <source>
        <dbReference type="ARBA" id="ARBA00022630"/>
    </source>
</evidence>
<keyword evidence="2" id="KW-0288">FMN</keyword>
<protein>
    <submittedName>
        <fullName evidence="4">2-nitropropane dioxygenase</fullName>
    </submittedName>
</protein>
<dbReference type="InterPro" id="IPR004136">
    <property type="entry name" value="NMO"/>
</dbReference>
<accession>A0A2Z5MVD6</accession>
<dbReference type="Gene3D" id="3.20.20.70">
    <property type="entry name" value="Aldolase class I"/>
    <property type="match status" value="1"/>
</dbReference>
<dbReference type="PANTHER" id="PTHR32332">
    <property type="entry name" value="2-NITROPROPANE DIOXYGENASE"/>
    <property type="match status" value="1"/>
</dbReference>
<dbReference type="PANTHER" id="PTHR32332:SF20">
    <property type="entry name" value="2-NITROPROPANE DIOXYGENASE-LIKE PROTEIN"/>
    <property type="match status" value="1"/>
</dbReference>
<dbReference type="SUPFAM" id="SSF51412">
    <property type="entry name" value="Inosine monophosphate dehydrogenase (IMPDH)"/>
    <property type="match status" value="1"/>
</dbReference>
<keyword evidence="1" id="KW-0285">Flavoprotein</keyword>
<evidence type="ECO:0000256" key="3">
    <source>
        <dbReference type="ARBA" id="ARBA00023002"/>
    </source>
</evidence>
<dbReference type="GO" id="GO:0018580">
    <property type="term" value="F:nitronate monooxygenase activity"/>
    <property type="evidence" value="ECO:0007669"/>
    <property type="project" value="InterPro"/>
</dbReference>
<dbReference type="EMBL" id="CP024902">
    <property type="protein sequence ID" value="AXF20417.1"/>
    <property type="molecule type" value="Genomic_DNA"/>
</dbReference>
<dbReference type="CDD" id="cd04730">
    <property type="entry name" value="NPD_like"/>
    <property type="match status" value="1"/>
</dbReference>
<reference evidence="4 5" key="1">
    <citation type="journal article" date="2018" name="ISME J.">
        <title>Involvement of Burkholderiaceae and sulfurous volatiles in disease-suppressive soils.</title>
        <authorList>
            <person name="Carrion V.J."/>
            <person name="Cordovez V."/>
            <person name="Tyc O."/>
            <person name="Etalo D.W."/>
            <person name="de Bruijn I."/>
            <person name="de Jager V.C."/>
            <person name="Medema M.H."/>
            <person name="Eberl L."/>
            <person name="Raaijmakers J.M."/>
        </authorList>
    </citation>
    <scope>NUCLEOTIDE SEQUENCE [LARGE SCALE GENOMIC DNA]</scope>
    <source>
        <strain evidence="5">mHSR5</strain>
    </source>
</reference>
<dbReference type="Pfam" id="PF03060">
    <property type="entry name" value="NMO"/>
    <property type="match status" value="2"/>
</dbReference>
<dbReference type="AlphaFoldDB" id="A0A2Z5MVD6"/>
<gene>
    <name evidence="4" type="ORF">CUJ89_07915</name>
</gene>
<sequence>MRPQMFKTRITDLLGIRHPLLCGGLGPRVSDARYVAAVVNAGGMGFIVGAGFPDPDEFRNELRTCRELAGAKNFGVNLYISRQAGGVERVEQQIRILIEEKIACVETSGAIPEGVIPPLKEAGIKVLHKVAAVRYAHTAVRMGVDGVIVVGNECGGHPGIYQIGSIVQAAQAPREIALPVVIGGGIGTGRQLAGVLAMGADAVTMGTRMMVAEELWIHPEVKAKVVAGNGSESVVVKSAIRDHHRVLRNESAEAVMELDRAQVTDFEQFRPHVMGALAHNAYVTGDTRKGMIDYGHAAVFADEVRKVEAIFDEIIDDAVAASSRLGRLTT</sequence>